<sequence length="73" mass="8674">MRIAYNLNHPVLVIDDSMIDGQTALNTVRKFKIIDKNGEFYIKFGKNPEIQVTENYLRQYILLQKLLQKKPRH</sequence>
<evidence type="ECO:0000313" key="2">
    <source>
        <dbReference type="Proteomes" id="UP000177067"/>
    </source>
</evidence>
<accession>A0A1F6LKP3</accession>
<name>A0A1F6LKP3_9BACT</name>
<reference evidence="1 2" key="1">
    <citation type="journal article" date="2016" name="Nat. Commun.">
        <title>Thousands of microbial genomes shed light on interconnected biogeochemical processes in an aquifer system.</title>
        <authorList>
            <person name="Anantharaman K."/>
            <person name="Brown C.T."/>
            <person name="Hug L.A."/>
            <person name="Sharon I."/>
            <person name="Castelle C.J."/>
            <person name="Probst A.J."/>
            <person name="Thomas B.C."/>
            <person name="Singh A."/>
            <person name="Wilkins M.J."/>
            <person name="Karaoz U."/>
            <person name="Brodie E.L."/>
            <person name="Williams K.H."/>
            <person name="Hubbard S.S."/>
            <person name="Banfield J.F."/>
        </authorList>
    </citation>
    <scope>NUCLEOTIDE SEQUENCE [LARGE SCALE GENOMIC DNA]</scope>
</reference>
<dbReference type="EMBL" id="MFPS01000006">
    <property type="protein sequence ID" value="OGH59863.1"/>
    <property type="molecule type" value="Genomic_DNA"/>
</dbReference>
<organism evidence="1 2">
    <name type="scientific">Candidatus Magasanikbacteria bacterium RIFCSPHIGHO2_01_FULL_33_34</name>
    <dbReference type="NCBI Taxonomy" id="1798671"/>
    <lineage>
        <taxon>Bacteria</taxon>
        <taxon>Candidatus Magasanikiibacteriota</taxon>
    </lineage>
</organism>
<gene>
    <name evidence="1" type="ORF">A2725_02505</name>
</gene>
<dbReference type="Proteomes" id="UP000177067">
    <property type="component" value="Unassembled WGS sequence"/>
</dbReference>
<protein>
    <submittedName>
        <fullName evidence="1">Uncharacterized protein</fullName>
    </submittedName>
</protein>
<proteinExistence type="predicted"/>
<evidence type="ECO:0000313" key="1">
    <source>
        <dbReference type="EMBL" id="OGH59863.1"/>
    </source>
</evidence>
<comment type="caution">
    <text evidence="1">The sequence shown here is derived from an EMBL/GenBank/DDBJ whole genome shotgun (WGS) entry which is preliminary data.</text>
</comment>
<dbReference type="AlphaFoldDB" id="A0A1F6LKP3"/>